<dbReference type="GO" id="GO:0005737">
    <property type="term" value="C:cytoplasm"/>
    <property type="evidence" value="ECO:0007669"/>
    <property type="project" value="TreeGrafter"/>
</dbReference>
<dbReference type="GO" id="GO:0002953">
    <property type="term" value="F:5'-deoxynucleotidase activity"/>
    <property type="evidence" value="ECO:0007669"/>
    <property type="project" value="InterPro"/>
</dbReference>
<name>A0A1G2BSR3_9BACT</name>
<protein>
    <recommendedName>
        <fullName evidence="3">HD domain-containing protein</fullName>
    </recommendedName>
</protein>
<dbReference type="PANTHER" id="PTHR11845">
    <property type="entry name" value="5'-DEOXYNUCLEOTIDASE HDDC2"/>
    <property type="match status" value="1"/>
</dbReference>
<evidence type="ECO:0000313" key="4">
    <source>
        <dbReference type="EMBL" id="OGY91287.1"/>
    </source>
</evidence>
<evidence type="ECO:0000259" key="3">
    <source>
        <dbReference type="Pfam" id="PF13023"/>
    </source>
</evidence>
<organism evidence="4 5">
    <name type="scientific">Candidatus Komeilibacteria bacterium RIFCSPLOWO2_01_FULL_53_11</name>
    <dbReference type="NCBI Taxonomy" id="1798552"/>
    <lineage>
        <taxon>Bacteria</taxon>
        <taxon>Candidatus Komeiliibacteriota</taxon>
    </lineage>
</organism>
<gene>
    <name evidence="4" type="ORF">A3B31_00840</name>
</gene>
<keyword evidence="1" id="KW-0479">Metal-binding</keyword>
<sequence length="196" mass="23418">MTTNRLRQLLQFLKTIETFKKIERKVWYGDIERAETDVEHTWHLAMFLMVFDRELPKKASRLKMLKMVLIHDLVEVYSGDTFAFDKEAKKDQKQRESEAAKKLFSQLPPDMDREFTKLFNEYEKGETKEAQIVRSFDKIQPILQNILSHGRSWKDHGISHKDVDDYKRHLMQHDATILKVYETLLEEALKKELFSK</sequence>
<evidence type="ECO:0000256" key="2">
    <source>
        <dbReference type="ARBA" id="ARBA00022801"/>
    </source>
</evidence>
<dbReference type="Proteomes" id="UP000177349">
    <property type="component" value="Unassembled WGS sequence"/>
</dbReference>
<dbReference type="GO" id="GO:0046872">
    <property type="term" value="F:metal ion binding"/>
    <property type="evidence" value="ECO:0007669"/>
    <property type="project" value="UniProtKB-KW"/>
</dbReference>
<dbReference type="Gene3D" id="1.10.3210.10">
    <property type="entry name" value="Hypothetical protein af1432"/>
    <property type="match status" value="1"/>
</dbReference>
<reference evidence="4 5" key="1">
    <citation type="journal article" date="2016" name="Nat. Commun.">
        <title>Thousands of microbial genomes shed light on interconnected biogeochemical processes in an aquifer system.</title>
        <authorList>
            <person name="Anantharaman K."/>
            <person name="Brown C.T."/>
            <person name="Hug L.A."/>
            <person name="Sharon I."/>
            <person name="Castelle C.J."/>
            <person name="Probst A.J."/>
            <person name="Thomas B.C."/>
            <person name="Singh A."/>
            <person name="Wilkins M.J."/>
            <person name="Karaoz U."/>
            <person name="Brodie E.L."/>
            <person name="Williams K.H."/>
            <person name="Hubbard S.S."/>
            <person name="Banfield J.F."/>
        </authorList>
    </citation>
    <scope>NUCLEOTIDE SEQUENCE [LARGE SCALE GENOMIC DNA]</scope>
</reference>
<dbReference type="EMBL" id="MHKN01000045">
    <property type="protein sequence ID" value="OGY91287.1"/>
    <property type="molecule type" value="Genomic_DNA"/>
</dbReference>
<dbReference type="InterPro" id="IPR006674">
    <property type="entry name" value="HD_domain"/>
</dbReference>
<dbReference type="AlphaFoldDB" id="A0A1G2BSR3"/>
<accession>A0A1G2BSR3</accession>
<comment type="caution">
    <text evidence="4">The sequence shown here is derived from an EMBL/GenBank/DDBJ whole genome shotgun (WGS) entry which is preliminary data.</text>
</comment>
<proteinExistence type="predicted"/>
<keyword evidence="2" id="KW-0378">Hydrolase</keyword>
<evidence type="ECO:0000256" key="1">
    <source>
        <dbReference type="ARBA" id="ARBA00022723"/>
    </source>
</evidence>
<feature type="domain" description="HD" evidence="3">
    <location>
        <begin position="17"/>
        <end position="167"/>
    </location>
</feature>
<dbReference type="Pfam" id="PF13023">
    <property type="entry name" value="HD_3"/>
    <property type="match status" value="1"/>
</dbReference>
<evidence type="ECO:0000313" key="5">
    <source>
        <dbReference type="Proteomes" id="UP000177349"/>
    </source>
</evidence>
<dbReference type="SUPFAM" id="SSF109604">
    <property type="entry name" value="HD-domain/PDEase-like"/>
    <property type="match status" value="1"/>
</dbReference>
<dbReference type="InterPro" id="IPR039356">
    <property type="entry name" value="YfbR/HDDC2"/>
</dbReference>
<dbReference type="PANTHER" id="PTHR11845:SF13">
    <property type="entry name" value="5'-DEOXYNUCLEOTIDASE HDDC2"/>
    <property type="match status" value="1"/>
</dbReference>